<evidence type="ECO:0000313" key="2">
    <source>
        <dbReference type="EMBL" id="MED6218123.1"/>
    </source>
</evidence>
<dbReference type="Proteomes" id="UP001341840">
    <property type="component" value="Unassembled WGS sequence"/>
</dbReference>
<dbReference type="EMBL" id="JASCZI010271945">
    <property type="protein sequence ID" value="MED6218123.1"/>
    <property type="molecule type" value="Genomic_DNA"/>
</dbReference>
<accession>A0ABU6ZB97</accession>
<evidence type="ECO:0000313" key="3">
    <source>
        <dbReference type="Proteomes" id="UP001341840"/>
    </source>
</evidence>
<proteinExistence type="predicted"/>
<feature type="region of interest" description="Disordered" evidence="1">
    <location>
        <begin position="112"/>
        <end position="142"/>
    </location>
</feature>
<reference evidence="2 3" key="1">
    <citation type="journal article" date="2023" name="Plants (Basel)">
        <title>Bridging the Gap: Combining Genomics and Transcriptomics Approaches to Understand Stylosanthes scabra, an Orphan Legume from the Brazilian Caatinga.</title>
        <authorList>
            <person name="Ferreira-Neto J.R.C."/>
            <person name="da Silva M.D."/>
            <person name="Binneck E."/>
            <person name="de Melo N.F."/>
            <person name="da Silva R.H."/>
            <person name="de Melo A.L.T.M."/>
            <person name="Pandolfi V."/>
            <person name="Bustamante F.O."/>
            <person name="Brasileiro-Vidal A.C."/>
            <person name="Benko-Iseppon A.M."/>
        </authorList>
    </citation>
    <scope>NUCLEOTIDE SEQUENCE [LARGE SCALE GENOMIC DNA]</scope>
    <source>
        <tissue evidence="2">Leaves</tissue>
    </source>
</reference>
<protein>
    <submittedName>
        <fullName evidence="2">Uncharacterized protein</fullName>
    </submittedName>
</protein>
<sequence>MSNSNLIVDTLYLDGEMKRDADGIGFECPNSILCYIHRVDTLDELKNFILRTMGAVGRKYVRRIAYRLLNILPPLEYKFKIFWLEGDVDVRAMFELHQRFIGVKKNMRKSKKNIGSKNGLEKACESGDFTKGASMRSREKKL</sequence>
<evidence type="ECO:0000256" key="1">
    <source>
        <dbReference type="SAM" id="MobiDB-lite"/>
    </source>
</evidence>
<organism evidence="2 3">
    <name type="scientific">Stylosanthes scabra</name>
    <dbReference type="NCBI Taxonomy" id="79078"/>
    <lineage>
        <taxon>Eukaryota</taxon>
        <taxon>Viridiplantae</taxon>
        <taxon>Streptophyta</taxon>
        <taxon>Embryophyta</taxon>
        <taxon>Tracheophyta</taxon>
        <taxon>Spermatophyta</taxon>
        <taxon>Magnoliopsida</taxon>
        <taxon>eudicotyledons</taxon>
        <taxon>Gunneridae</taxon>
        <taxon>Pentapetalae</taxon>
        <taxon>rosids</taxon>
        <taxon>fabids</taxon>
        <taxon>Fabales</taxon>
        <taxon>Fabaceae</taxon>
        <taxon>Papilionoideae</taxon>
        <taxon>50 kb inversion clade</taxon>
        <taxon>dalbergioids sensu lato</taxon>
        <taxon>Dalbergieae</taxon>
        <taxon>Pterocarpus clade</taxon>
        <taxon>Stylosanthes</taxon>
    </lineage>
</organism>
<gene>
    <name evidence="2" type="ORF">PIB30_024003</name>
</gene>
<name>A0ABU6ZB97_9FABA</name>
<comment type="caution">
    <text evidence="2">The sequence shown here is derived from an EMBL/GenBank/DDBJ whole genome shotgun (WGS) entry which is preliminary data.</text>
</comment>
<keyword evidence="3" id="KW-1185">Reference proteome</keyword>